<keyword evidence="4" id="KW-1185">Reference proteome</keyword>
<dbReference type="SUPFAM" id="SSF52540">
    <property type="entry name" value="P-loop containing nucleoside triphosphate hydrolases"/>
    <property type="match status" value="1"/>
</dbReference>
<dbReference type="Gene3D" id="3.40.50.300">
    <property type="entry name" value="P-loop containing nucleotide triphosphate hydrolases"/>
    <property type="match status" value="1"/>
</dbReference>
<dbReference type="SMART" id="SM00847">
    <property type="entry name" value="HA2"/>
    <property type="match status" value="1"/>
</dbReference>
<evidence type="ECO:0000313" key="4">
    <source>
        <dbReference type="Proteomes" id="UP000283509"/>
    </source>
</evidence>
<dbReference type="PROSITE" id="PS51194">
    <property type="entry name" value="HELICASE_CTER"/>
    <property type="match status" value="1"/>
</dbReference>
<dbReference type="EMBL" id="QCYY01001951">
    <property type="protein sequence ID" value="ROT74018.1"/>
    <property type="molecule type" value="Genomic_DNA"/>
</dbReference>
<dbReference type="PANTHER" id="PTHR18934">
    <property type="entry name" value="ATP-DEPENDENT RNA HELICASE"/>
    <property type="match status" value="1"/>
</dbReference>
<dbReference type="GO" id="GO:0004386">
    <property type="term" value="F:helicase activity"/>
    <property type="evidence" value="ECO:0007669"/>
    <property type="project" value="TreeGrafter"/>
</dbReference>
<dbReference type="GO" id="GO:0003723">
    <property type="term" value="F:RNA binding"/>
    <property type="evidence" value="ECO:0007669"/>
    <property type="project" value="TreeGrafter"/>
</dbReference>
<feature type="domain" description="Helicase C-terminal" evidence="2">
    <location>
        <begin position="9"/>
        <end position="167"/>
    </location>
</feature>
<evidence type="ECO:0000259" key="2">
    <source>
        <dbReference type="PROSITE" id="PS51194"/>
    </source>
</evidence>
<reference evidence="3 4" key="2">
    <citation type="submission" date="2019-01" db="EMBL/GenBank/DDBJ databases">
        <title>The decoding of complex shrimp genome reveals the adaptation for benthos swimmer, frequently molting mechanism and breeding impact on genome.</title>
        <authorList>
            <person name="Sun Y."/>
            <person name="Gao Y."/>
            <person name="Yu Y."/>
        </authorList>
    </citation>
    <scope>NUCLEOTIDE SEQUENCE [LARGE SCALE GENOMIC DNA]</scope>
    <source>
        <tissue evidence="3">Muscle</tissue>
    </source>
</reference>
<comment type="caution">
    <text evidence="3">The sequence shown here is derived from an EMBL/GenBank/DDBJ whole genome shotgun (WGS) entry which is preliminary data.</text>
</comment>
<dbReference type="InterPro" id="IPR007502">
    <property type="entry name" value="Helicase-assoc_dom"/>
</dbReference>
<sequence length="259" mass="28868">MLKGKRGNPVCCLLCKEKGAVLIFLPGLAEIEKLINLLSDDSTANQWMLYPLHSSITQEEQQRVFSVPPIGFRKVIVSTNIAESSITVPDIKYVIDFCLTKQLTCDQVTNYTSLKMAWASQASYGALAVKSKGVVSGLDGDLTYLGRVAAHLPVDPHLAKFIVMGYLFGVLRESIIIAAGLSLKSFHARPFQDELNAFLSKVSWAYGSFSDCLAVLNTYNLWQSMQIRGEFLRPGGRQEREWAKHSYVQLEALKEVDSW</sequence>
<dbReference type="InterPro" id="IPR027417">
    <property type="entry name" value="P-loop_NTPase"/>
</dbReference>
<proteinExistence type="predicted"/>
<dbReference type="OrthoDB" id="66977at2759"/>
<dbReference type="AlphaFoldDB" id="A0A423TC55"/>
<keyword evidence="1" id="KW-0963">Cytoplasm</keyword>
<dbReference type="Pfam" id="PF00271">
    <property type="entry name" value="Helicase_C"/>
    <property type="match status" value="1"/>
</dbReference>
<dbReference type="CDD" id="cd18791">
    <property type="entry name" value="SF2_C_RHA"/>
    <property type="match status" value="1"/>
</dbReference>
<dbReference type="InterPro" id="IPR001650">
    <property type="entry name" value="Helicase_C-like"/>
</dbReference>
<dbReference type="Pfam" id="PF21010">
    <property type="entry name" value="HA2_C"/>
    <property type="match status" value="1"/>
</dbReference>
<evidence type="ECO:0000313" key="3">
    <source>
        <dbReference type="EMBL" id="ROT74018.1"/>
    </source>
</evidence>
<evidence type="ECO:0000256" key="1">
    <source>
        <dbReference type="ARBA" id="ARBA00022490"/>
    </source>
</evidence>
<dbReference type="PANTHER" id="PTHR18934:SF113">
    <property type="entry name" value="ATP-DEPENDENT RNA HELICASE TDRD9"/>
    <property type="match status" value="1"/>
</dbReference>
<name>A0A423TC55_PENVA</name>
<protein>
    <recommendedName>
        <fullName evidence="2">Helicase C-terminal domain-containing protein</fullName>
    </recommendedName>
</protein>
<accession>A0A423TC55</accession>
<gene>
    <name evidence="3" type="ORF">C7M84_007491</name>
</gene>
<reference evidence="3 4" key="1">
    <citation type="submission" date="2018-04" db="EMBL/GenBank/DDBJ databases">
        <authorList>
            <person name="Zhang X."/>
            <person name="Yuan J."/>
            <person name="Li F."/>
            <person name="Xiang J."/>
        </authorList>
    </citation>
    <scope>NUCLEOTIDE SEQUENCE [LARGE SCALE GENOMIC DNA]</scope>
    <source>
        <tissue evidence="3">Muscle</tissue>
    </source>
</reference>
<organism evidence="3 4">
    <name type="scientific">Penaeus vannamei</name>
    <name type="common">Whiteleg shrimp</name>
    <name type="synonym">Litopenaeus vannamei</name>
    <dbReference type="NCBI Taxonomy" id="6689"/>
    <lineage>
        <taxon>Eukaryota</taxon>
        <taxon>Metazoa</taxon>
        <taxon>Ecdysozoa</taxon>
        <taxon>Arthropoda</taxon>
        <taxon>Crustacea</taxon>
        <taxon>Multicrustacea</taxon>
        <taxon>Malacostraca</taxon>
        <taxon>Eumalacostraca</taxon>
        <taxon>Eucarida</taxon>
        <taxon>Decapoda</taxon>
        <taxon>Dendrobranchiata</taxon>
        <taxon>Penaeoidea</taxon>
        <taxon>Penaeidae</taxon>
        <taxon>Penaeus</taxon>
    </lineage>
</organism>
<dbReference type="Proteomes" id="UP000283509">
    <property type="component" value="Unassembled WGS sequence"/>
</dbReference>
<dbReference type="STRING" id="6689.A0A423TC55"/>